<evidence type="ECO:0000313" key="4">
    <source>
        <dbReference type="Proteomes" id="UP000256304"/>
    </source>
</evidence>
<proteinExistence type="predicted"/>
<name>A0A3D9RPJ2_9BACL</name>
<dbReference type="Pfam" id="PF08242">
    <property type="entry name" value="Methyltransf_12"/>
    <property type="match status" value="1"/>
</dbReference>
<feature type="domain" description="Methyltransferase type 12" evidence="2">
    <location>
        <begin position="43"/>
        <end position="137"/>
    </location>
</feature>
<dbReference type="CDD" id="cd02440">
    <property type="entry name" value="AdoMet_MTases"/>
    <property type="match status" value="1"/>
</dbReference>
<keyword evidence="1" id="KW-0808">Transferase</keyword>
<dbReference type="PANTHER" id="PTHR43861">
    <property type="entry name" value="TRANS-ACONITATE 2-METHYLTRANSFERASE-RELATED"/>
    <property type="match status" value="1"/>
</dbReference>
<dbReference type="GO" id="GO:0008168">
    <property type="term" value="F:methyltransferase activity"/>
    <property type="evidence" value="ECO:0007669"/>
    <property type="project" value="UniProtKB-KW"/>
</dbReference>
<protein>
    <submittedName>
        <fullName evidence="3">Ubiquinone/menaquinone biosynthesis C-methylase UbiE</fullName>
    </submittedName>
</protein>
<dbReference type="RefSeq" id="WP_116190761.1">
    <property type="nucleotide sequence ID" value="NZ_QTTN01000025.1"/>
</dbReference>
<dbReference type="PANTHER" id="PTHR43861:SF3">
    <property type="entry name" value="PUTATIVE (AFU_ORTHOLOGUE AFUA_2G14390)-RELATED"/>
    <property type="match status" value="1"/>
</dbReference>
<dbReference type="EMBL" id="QTTN01000025">
    <property type="protein sequence ID" value="REE78673.1"/>
    <property type="molecule type" value="Genomic_DNA"/>
</dbReference>
<keyword evidence="4" id="KW-1185">Reference proteome</keyword>
<dbReference type="OrthoDB" id="9791837at2"/>
<organism evidence="3 4">
    <name type="scientific">Paenibacillus taihuensis</name>
    <dbReference type="NCBI Taxonomy" id="1156355"/>
    <lineage>
        <taxon>Bacteria</taxon>
        <taxon>Bacillati</taxon>
        <taxon>Bacillota</taxon>
        <taxon>Bacilli</taxon>
        <taxon>Bacillales</taxon>
        <taxon>Paenibacillaceae</taxon>
        <taxon>Paenibacillus</taxon>
    </lineage>
</organism>
<dbReference type="GO" id="GO:0032259">
    <property type="term" value="P:methylation"/>
    <property type="evidence" value="ECO:0007669"/>
    <property type="project" value="UniProtKB-KW"/>
</dbReference>
<sequence length="200" mass="22250">MGNTDKFEMIANTYDTPERIHIAQVSSDAIRNYVSDAKGKTAIDFGCGTGLVGMNLVDEFQSVLFLDTSPGMIGQMEQKIADLGIQNAETLCFDFEGEGLSVLRADYIFMAQVLLHIKDVEFLLARLFEVLNDGGHLLIVDFDKNEHVVSDLVHNGFHQAELAGIMTRVGYKNIRSETFYSGSKIFMAQDASMFVFDSQK</sequence>
<evidence type="ECO:0000259" key="2">
    <source>
        <dbReference type="Pfam" id="PF08242"/>
    </source>
</evidence>
<dbReference type="SUPFAM" id="SSF53335">
    <property type="entry name" value="S-adenosyl-L-methionine-dependent methyltransferases"/>
    <property type="match status" value="1"/>
</dbReference>
<dbReference type="InterPro" id="IPR013217">
    <property type="entry name" value="Methyltransf_12"/>
</dbReference>
<reference evidence="3 4" key="1">
    <citation type="submission" date="2018-08" db="EMBL/GenBank/DDBJ databases">
        <title>Genomic Encyclopedia of Type Strains, Phase III (KMG-III): the genomes of soil and plant-associated and newly described type strains.</title>
        <authorList>
            <person name="Whitman W."/>
        </authorList>
    </citation>
    <scope>NUCLEOTIDE SEQUENCE [LARGE SCALE GENOMIC DNA]</scope>
    <source>
        <strain evidence="3 4">CGMCC 1.10966</strain>
    </source>
</reference>
<dbReference type="InterPro" id="IPR029063">
    <property type="entry name" value="SAM-dependent_MTases_sf"/>
</dbReference>
<accession>A0A3D9RPJ2</accession>
<keyword evidence="3" id="KW-0830">Ubiquinone</keyword>
<dbReference type="AlphaFoldDB" id="A0A3D9RPJ2"/>
<comment type="caution">
    <text evidence="3">The sequence shown here is derived from an EMBL/GenBank/DDBJ whole genome shotgun (WGS) entry which is preliminary data.</text>
</comment>
<dbReference type="Gene3D" id="3.40.50.150">
    <property type="entry name" value="Vaccinia Virus protein VP39"/>
    <property type="match status" value="1"/>
</dbReference>
<keyword evidence="3" id="KW-0489">Methyltransferase</keyword>
<gene>
    <name evidence="3" type="ORF">A8990_12570</name>
</gene>
<evidence type="ECO:0000256" key="1">
    <source>
        <dbReference type="ARBA" id="ARBA00022679"/>
    </source>
</evidence>
<evidence type="ECO:0000313" key="3">
    <source>
        <dbReference type="EMBL" id="REE78673.1"/>
    </source>
</evidence>
<dbReference type="Proteomes" id="UP000256304">
    <property type="component" value="Unassembled WGS sequence"/>
</dbReference>